<dbReference type="EMBL" id="JAPWTK010000092">
    <property type="protein sequence ID" value="KAJ8950924.1"/>
    <property type="molecule type" value="Genomic_DNA"/>
</dbReference>
<name>A0AAV8YK71_9CUCU</name>
<dbReference type="SUPFAM" id="SSF52047">
    <property type="entry name" value="RNI-like"/>
    <property type="match status" value="1"/>
</dbReference>
<reference evidence="1" key="1">
    <citation type="journal article" date="2023" name="Insect Mol. Biol.">
        <title>Genome sequencing provides insights into the evolution of gene families encoding plant cell wall-degrading enzymes in longhorned beetles.</title>
        <authorList>
            <person name="Shin N.R."/>
            <person name="Okamura Y."/>
            <person name="Kirsch R."/>
            <person name="Pauchet Y."/>
        </authorList>
    </citation>
    <scope>NUCLEOTIDE SEQUENCE</scope>
    <source>
        <strain evidence="1">AMC_N1</strain>
    </source>
</reference>
<protein>
    <submittedName>
        <fullName evidence="1">Uncharacterized protein</fullName>
    </submittedName>
</protein>
<organism evidence="1 2">
    <name type="scientific">Aromia moschata</name>
    <dbReference type="NCBI Taxonomy" id="1265417"/>
    <lineage>
        <taxon>Eukaryota</taxon>
        <taxon>Metazoa</taxon>
        <taxon>Ecdysozoa</taxon>
        <taxon>Arthropoda</taxon>
        <taxon>Hexapoda</taxon>
        <taxon>Insecta</taxon>
        <taxon>Pterygota</taxon>
        <taxon>Neoptera</taxon>
        <taxon>Endopterygota</taxon>
        <taxon>Coleoptera</taxon>
        <taxon>Polyphaga</taxon>
        <taxon>Cucujiformia</taxon>
        <taxon>Chrysomeloidea</taxon>
        <taxon>Cerambycidae</taxon>
        <taxon>Cerambycinae</taxon>
        <taxon>Callichromatini</taxon>
        <taxon>Aromia</taxon>
    </lineage>
</organism>
<evidence type="ECO:0000313" key="2">
    <source>
        <dbReference type="Proteomes" id="UP001162162"/>
    </source>
</evidence>
<dbReference type="Proteomes" id="UP001162162">
    <property type="component" value="Unassembled WGS sequence"/>
</dbReference>
<accession>A0AAV8YK71</accession>
<proteinExistence type="predicted"/>
<comment type="caution">
    <text evidence="1">The sequence shown here is derived from an EMBL/GenBank/DDBJ whole genome shotgun (WGS) entry which is preliminary data.</text>
</comment>
<gene>
    <name evidence="1" type="ORF">NQ318_008362</name>
</gene>
<dbReference type="AlphaFoldDB" id="A0AAV8YK71"/>
<evidence type="ECO:0000313" key="1">
    <source>
        <dbReference type="EMBL" id="KAJ8950924.1"/>
    </source>
</evidence>
<sequence length="95" mass="10766">MGEICFNASQNFFLNVSSPYKTVPSIISSSSSKSTSLTKASYDCRKCRYYGLTNKQMKAITETLMINAYVENLILEDNFFNPEIIEMLSSVLQKK</sequence>
<keyword evidence="2" id="KW-1185">Reference proteome</keyword>